<evidence type="ECO:0000313" key="4">
    <source>
        <dbReference type="EMBL" id="GFM37895.1"/>
    </source>
</evidence>
<organism evidence="4 5">
    <name type="scientific">Desulfovibrio psychrotolerans</name>
    <dbReference type="NCBI Taxonomy" id="415242"/>
    <lineage>
        <taxon>Bacteria</taxon>
        <taxon>Pseudomonadati</taxon>
        <taxon>Thermodesulfobacteriota</taxon>
        <taxon>Desulfovibrionia</taxon>
        <taxon>Desulfovibrionales</taxon>
        <taxon>Desulfovibrionaceae</taxon>
        <taxon>Desulfovibrio</taxon>
    </lineage>
</organism>
<evidence type="ECO:0008006" key="6">
    <source>
        <dbReference type="Google" id="ProtNLM"/>
    </source>
</evidence>
<dbReference type="Proteomes" id="UP000503820">
    <property type="component" value="Unassembled WGS sequence"/>
</dbReference>
<keyword evidence="3" id="KW-0472">Membrane</keyword>
<dbReference type="EMBL" id="BLVP01000010">
    <property type="protein sequence ID" value="GFM37895.1"/>
    <property type="molecule type" value="Genomic_DNA"/>
</dbReference>
<evidence type="ECO:0000256" key="2">
    <source>
        <dbReference type="SAM" id="MobiDB-lite"/>
    </source>
</evidence>
<dbReference type="Pfam" id="PF06667">
    <property type="entry name" value="PspB"/>
    <property type="match status" value="1"/>
</dbReference>
<sequence length="97" mass="11431">MHITGDFMPHGPFFFFWLIIPAICLIVVYKLLRERRRPEDEPQAVDEARMIQEMYRSLARMEERVETLEALLADVQSQRRGAEWPGQETGKEPGKDR</sequence>
<dbReference type="AlphaFoldDB" id="A0A7J0BXH9"/>
<reference evidence="4 5" key="1">
    <citation type="submission" date="2020-05" db="EMBL/GenBank/DDBJ databases">
        <title>Draft genome sequence of Desulfovibrio psychrotolerans JS1T.</title>
        <authorList>
            <person name="Ueno A."/>
            <person name="Tamazawa S."/>
            <person name="Tamamura S."/>
            <person name="Murakami T."/>
            <person name="Kiyama T."/>
            <person name="Inomata H."/>
            <person name="Amano Y."/>
            <person name="Miyakawa K."/>
            <person name="Tamaki H."/>
            <person name="Naganuma T."/>
            <person name="Kaneko K."/>
        </authorList>
    </citation>
    <scope>NUCLEOTIDE SEQUENCE [LARGE SCALE GENOMIC DNA]</scope>
    <source>
        <strain evidence="4 5">JS1</strain>
    </source>
</reference>
<keyword evidence="3" id="KW-1133">Transmembrane helix</keyword>
<keyword evidence="5" id="KW-1185">Reference proteome</keyword>
<feature type="region of interest" description="Disordered" evidence="2">
    <location>
        <begin position="78"/>
        <end position="97"/>
    </location>
</feature>
<evidence type="ECO:0000313" key="5">
    <source>
        <dbReference type="Proteomes" id="UP000503820"/>
    </source>
</evidence>
<dbReference type="InterPro" id="IPR009554">
    <property type="entry name" value="Phageshock_PspB"/>
</dbReference>
<accession>A0A7J0BXH9</accession>
<evidence type="ECO:0000256" key="1">
    <source>
        <dbReference type="SAM" id="Coils"/>
    </source>
</evidence>
<dbReference type="GO" id="GO:0009271">
    <property type="term" value="P:phage shock"/>
    <property type="evidence" value="ECO:0007669"/>
    <property type="project" value="InterPro"/>
</dbReference>
<feature type="coiled-coil region" evidence="1">
    <location>
        <begin position="51"/>
        <end position="78"/>
    </location>
</feature>
<keyword evidence="1" id="KW-0175">Coiled coil</keyword>
<dbReference type="GO" id="GO:0006355">
    <property type="term" value="P:regulation of DNA-templated transcription"/>
    <property type="evidence" value="ECO:0007669"/>
    <property type="project" value="InterPro"/>
</dbReference>
<comment type="caution">
    <text evidence="4">The sequence shown here is derived from an EMBL/GenBank/DDBJ whole genome shotgun (WGS) entry which is preliminary data.</text>
</comment>
<keyword evidence="3" id="KW-0812">Transmembrane</keyword>
<gene>
    <name evidence="4" type="ORF">DSM19430T_25790</name>
</gene>
<protein>
    <recommendedName>
        <fullName evidence="6">Phage shock protein B</fullName>
    </recommendedName>
</protein>
<name>A0A7J0BXH9_9BACT</name>
<evidence type="ECO:0000256" key="3">
    <source>
        <dbReference type="SAM" id="Phobius"/>
    </source>
</evidence>
<proteinExistence type="predicted"/>
<feature type="transmembrane region" description="Helical" evidence="3">
    <location>
        <begin position="12"/>
        <end position="32"/>
    </location>
</feature>